<dbReference type="InterPro" id="IPR002563">
    <property type="entry name" value="Flavin_Rdtase-like_dom"/>
</dbReference>
<dbReference type="PANTHER" id="PTHR30466">
    <property type="entry name" value="FLAVIN REDUCTASE"/>
    <property type="match status" value="1"/>
</dbReference>
<protein>
    <submittedName>
        <fullName evidence="4">Flavin reductase family protein</fullName>
    </submittedName>
</protein>
<dbReference type="RefSeq" id="WP_343941816.1">
    <property type="nucleotide sequence ID" value="NZ_BAAAHP010000075.1"/>
</dbReference>
<dbReference type="SUPFAM" id="SSF50475">
    <property type="entry name" value="FMN-binding split barrel"/>
    <property type="match status" value="1"/>
</dbReference>
<keyword evidence="5" id="KW-1185">Reference proteome</keyword>
<evidence type="ECO:0000313" key="4">
    <source>
        <dbReference type="EMBL" id="GAA0936207.1"/>
    </source>
</evidence>
<comment type="caution">
    <text evidence="4">The sequence shown here is derived from an EMBL/GenBank/DDBJ whole genome shotgun (WGS) entry which is preliminary data.</text>
</comment>
<dbReference type="InterPro" id="IPR012349">
    <property type="entry name" value="Split_barrel_FMN-bd"/>
</dbReference>
<dbReference type="EMBL" id="BAAAHP010000075">
    <property type="protein sequence ID" value="GAA0936207.1"/>
    <property type="molecule type" value="Genomic_DNA"/>
</dbReference>
<dbReference type="SMART" id="SM00903">
    <property type="entry name" value="Flavin_Reduct"/>
    <property type="match status" value="1"/>
</dbReference>
<feature type="domain" description="Flavin reductase like" evidence="3">
    <location>
        <begin position="21"/>
        <end position="164"/>
    </location>
</feature>
<proteinExistence type="inferred from homology"/>
<evidence type="ECO:0000256" key="1">
    <source>
        <dbReference type="ARBA" id="ARBA00008898"/>
    </source>
</evidence>
<reference evidence="5" key="1">
    <citation type="journal article" date="2019" name="Int. J. Syst. Evol. Microbiol.">
        <title>The Global Catalogue of Microorganisms (GCM) 10K type strain sequencing project: providing services to taxonomists for standard genome sequencing and annotation.</title>
        <authorList>
            <consortium name="The Broad Institute Genomics Platform"/>
            <consortium name="The Broad Institute Genome Sequencing Center for Infectious Disease"/>
            <person name="Wu L."/>
            <person name="Ma J."/>
        </authorList>
    </citation>
    <scope>NUCLEOTIDE SEQUENCE [LARGE SCALE GENOMIC DNA]</scope>
    <source>
        <strain evidence="5">JCM 11117</strain>
    </source>
</reference>
<evidence type="ECO:0000256" key="2">
    <source>
        <dbReference type="ARBA" id="ARBA00023002"/>
    </source>
</evidence>
<sequence>MSERQHVEVPPVNEERMRDVLGHFASGVVVITAMTPDGPAGFTCQSFTSLSLEPPLVSFSPARTSSTWPRLRAVGSFCVNVLAAHHVETSRAFARSGTDKFAGVEWEPAPSGAPVLSGVAAWIDCRLEHEFPGGDHTIVVGRVQHLGADASRAPLLFHRGAYGITSGT</sequence>
<dbReference type="InterPro" id="IPR050268">
    <property type="entry name" value="NADH-dep_flavin_reductase"/>
</dbReference>
<dbReference type="PANTHER" id="PTHR30466:SF11">
    <property type="entry name" value="FLAVIN-DEPENDENT MONOOXYGENASE, REDUCTASE SUBUNIT HSAB"/>
    <property type="match status" value="1"/>
</dbReference>
<keyword evidence="2" id="KW-0560">Oxidoreductase</keyword>
<dbReference type="Proteomes" id="UP001499967">
    <property type="component" value="Unassembled WGS sequence"/>
</dbReference>
<dbReference type="Gene3D" id="2.30.110.10">
    <property type="entry name" value="Electron Transport, Fmn-binding Protein, Chain A"/>
    <property type="match status" value="1"/>
</dbReference>
<name>A0ABP4AK90_9PSEU</name>
<organism evidence="4 5">
    <name type="scientific">Pseudonocardia zijingensis</name>
    <dbReference type="NCBI Taxonomy" id="153376"/>
    <lineage>
        <taxon>Bacteria</taxon>
        <taxon>Bacillati</taxon>
        <taxon>Actinomycetota</taxon>
        <taxon>Actinomycetes</taxon>
        <taxon>Pseudonocardiales</taxon>
        <taxon>Pseudonocardiaceae</taxon>
        <taxon>Pseudonocardia</taxon>
    </lineage>
</organism>
<evidence type="ECO:0000259" key="3">
    <source>
        <dbReference type="SMART" id="SM00903"/>
    </source>
</evidence>
<gene>
    <name evidence="4" type="ORF">GCM10009559_28410</name>
</gene>
<evidence type="ECO:0000313" key="5">
    <source>
        <dbReference type="Proteomes" id="UP001499967"/>
    </source>
</evidence>
<comment type="similarity">
    <text evidence="1">Belongs to the non-flavoprotein flavin reductase family.</text>
</comment>
<accession>A0ABP4AK90</accession>
<dbReference type="Pfam" id="PF01613">
    <property type="entry name" value="Flavin_Reduct"/>
    <property type="match status" value="1"/>
</dbReference>